<dbReference type="InterPro" id="IPR036291">
    <property type="entry name" value="NAD(P)-bd_dom_sf"/>
</dbReference>
<name>A0A2M8KJF7_9BACT</name>
<evidence type="ECO:0000259" key="2">
    <source>
        <dbReference type="Pfam" id="PF01370"/>
    </source>
</evidence>
<sequence>MIKKVLITGVAGFIGSNLADRLLAEGYEVVGIDSLDYGPKEQISKGVKFFNLDILSKDIYPVFKGVDTVFHLAAKNSIVDCQKDPVGTAEINVVGTVNVLLAASKAKVRKVINAETSAIYEGSKVFPTPEEDEHPQSFYASSKVATKFFAQSFARFHKLNIVALRYMNVYGPRQDYRRTVPPVMSGIIVKLSQEKRPVIYGNGSKRRDFIYIDDVNDFHILAMKDKRADGKTFNLGGGKNYSVLEIYKMVSKILKTNIKPIFKLDQEGEAKQNLGDISKARKLGWEPKTSLEEGLKHSIEYIKEKVLSTL</sequence>
<accession>A0A2M8KJF7</accession>
<evidence type="ECO:0000313" key="3">
    <source>
        <dbReference type="EMBL" id="PJE60043.1"/>
    </source>
</evidence>
<feature type="domain" description="NAD-dependent epimerase/dehydratase" evidence="2">
    <location>
        <begin position="5"/>
        <end position="236"/>
    </location>
</feature>
<reference evidence="4" key="1">
    <citation type="submission" date="2017-09" db="EMBL/GenBank/DDBJ databases">
        <title>Depth-based differentiation of microbial function through sediment-hosted aquifers and enrichment of novel symbionts in the deep terrestrial subsurface.</title>
        <authorList>
            <person name="Probst A.J."/>
            <person name="Ladd B."/>
            <person name="Jarett J.K."/>
            <person name="Geller-Mcgrath D.E."/>
            <person name="Sieber C.M.K."/>
            <person name="Emerson J.B."/>
            <person name="Anantharaman K."/>
            <person name="Thomas B.C."/>
            <person name="Malmstrom R."/>
            <person name="Stieglmeier M."/>
            <person name="Klingl A."/>
            <person name="Woyke T."/>
            <person name="Ryan C.M."/>
            <person name="Banfield J.F."/>
        </authorList>
    </citation>
    <scope>NUCLEOTIDE SEQUENCE [LARGE SCALE GENOMIC DNA]</scope>
</reference>
<evidence type="ECO:0000256" key="1">
    <source>
        <dbReference type="ARBA" id="ARBA00007637"/>
    </source>
</evidence>
<dbReference type="Proteomes" id="UP000231086">
    <property type="component" value="Unassembled WGS sequence"/>
</dbReference>
<protein>
    <recommendedName>
        <fullName evidence="2">NAD-dependent epimerase/dehydratase domain-containing protein</fullName>
    </recommendedName>
</protein>
<dbReference type="SUPFAM" id="SSF51735">
    <property type="entry name" value="NAD(P)-binding Rossmann-fold domains"/>
    <property type="match status" value="1"/>
</dbReference>
<comment type="caution">
    <text evidence="3">The sequence shown here is derived from an EMBL/GenBank/DDBJ whole genome shotgun (WGS) entry which is preliminary data.</text>
</comment>
<dbReference type="Pfam" id="PF01370">
    <property type="entry name" value="Epimerase"/>
    <property type="match status" value="1"/>
</dbReference>
<dbReference type="PANTHER" id="PTHR43000">
    <property type="entry name" value="DTDP-D-GLUCOSE 4,6-DEHYDRATASE-RELATED"/>
    <property type="match status" value="1"/>
</dbReference>
<dbReference type="EMBL" id="PFEA01000008">
    <property type="protein sequence ID" value="PJE60043.1"/>
    <property type="molecule type" value="Genomic_DNA"/>
</dbReference>
<dbReference type="Gene3D" id="3.40.50.720">
    <property type="entry name" value="NAD(P)-binding Rossmann-like Domain"/>
    <property type="match status" value="1"/>
</dbReference>
<dbReference type="AlphaFoldDB" id="A0A2M8KJF7"/>
<comment type="similarity">
    <text evidence="1">Belongs to the NAD(P)-dependent epimerase/dehydratase family.</text>
</comment>
<organism evidence="3 4">
    <name type="scientific">Candidatus Portnoybacteria bacterium CG10_big_fil_rev_8_21_14_0_10_44_7</name>
    <dbReference type="NCBI Taxonomy" id="1974816"/>
    <lineage>
        <taxon>Bacteria</taxon>
        <taxon>Candidatus Portnoyibacteriota</taxon>
    </lineage>
</organism>
<proteinExistence type="inferred from homology"/>
<evidence type="ECO:0000313" key="4">
    <source>
        <dbReference type="Proteomes" id="UP000231086"/>
    </source>
</evidence>
<gene>
    <name evidence="3" type="ORF">COU85_00340</name>
</gene>
<dbReference type="InterPro" id="IPR001509">
    <property type="entry name" value="Epimerase_deHydtase"/>
</dbReference>